<dbReference type="InterPro" id="IPR032831">
    <property type="entry name" value="LptM_cons"/>
</dbReference>
<evidence type="ECO:0000256" key="3">
    <source>
        <dbReference type="ARBA" id="ARBA00023136"/>
    </source>
</evidence>
<reference evidence="8 9" key="1">
    <citation type="submission" date="2016-07" db="EMBL/GenBank/DDBJ databases">
        <title>Draft genome sequence of Methyloligella halotolerans C2T (VKM B-2706T=CCUG 61687T=DSM 25045T), a halotolerant polyhydroxybutyrate accumulating methylotroph.</title>
        <authorList>
            <person name="Vasilenko O.V."/>
            <person name="Doronina N.V."/>
            <person name="Poroshina M.N."/>
            <person name="Tarlachkov S.V."/>
            <person name="Trotsenko Y.A."/>
        </authorList>
    </citation>
    <scope>NUCLEOTIDE SEQUENCE [LARGE SCALE GENOMIC DNA]</scope>
    <source>
        <strain evidence="8 9">VKM B-2706</strain>
    </source>
</reference>
<evidence type="ECO:0000256" key="6">
    <source>
        <dbReference type="ARBA" id="ARBA00023288"/>
    </source>
</evidence>
<keyword evidence="4" id="KW-0564">Palmitate</keyword>
<sequence>MDSAWRVIVIVALLLGVGLSACGRKGSLEAPPSKVPTTRADPETRMQKAPDRRLIIDRFLE</sequence>
<name>A0A1E2RVW4_9HYPH</name>
<keyword evidence="3" id="KW-0472">Membrane</keyword>
<evidence type="ECO:0000313" key="8">
    <source>
        <dbReference type="EMBL" id="ODA66270.1"/>
    </source>
</evidence>
<dbReference type="EMBL" id="MASI01000009">
    <property type="protein sequence ID" value="ODA66270.1"/>
    <property type="molecule type" value="Genomic_DNA"/>
</dbReference>
<protein>
    <submittedName>
        <fullName evidence="8">Uncharacterized protein</fullName>
    </submittedName>
</protein>
<proteinExistence type="predicted"/>
<dbReference type="STRING" id="1177755.A7A08_02917"/>
<dbReference type="PROSITE" id="PS51257">
    <property type="entry name" value="PROKAR_LIPOPROTEIN"/>
    <property type="match status" value="1"/>
</dbReference>
<dbReference type="Proteomes" id="UP000095087">
    <property type="component" value="Unassembled WGS sequence"/>
</dbReference>
<comment type="subcellular location">
    <subcellularLocation>
        <location evidence="1">Cell outer membrane</location>
        <topology evidence="1">Lipid-anchor</topology>
    </subcellularLocation>
</comment>
<dbReference type="AlphaFoldDB" id="A0A1E2RVW4"/>
<keyword evidence="9" id="KW-1185">Reference proteome</keyword>
<keyword evidence="6" id="KW-0449">Lipoprotein</keyword>
<organism evidence="8 9">
    <name type="scientific">Methyloligella halotolerans</name>
    <dbReference type="NCBI Taxonomy" id="1177755"/>
    <lineage>
        <taxon>Bacteria</taxon>
        <taxon>Pseudomonadati</taxon>
        <taxon>Pseudomonadota</taxon>
        <taxon>Alphaproteobacteria</taxon>
        <taxon>Hyphomicrobiales</taxon>
        <taxon>Hyphomicrobiaceae</taxon>
        <taxon>Methyloligella</taxon>
    </lineage>
</organism>
<dbReference type="NCBIfam" id="NF047847">
    <property type="entry name" value="SS_mature_LptM"/>
    <property type="match status" value="1"/>
</dbReference>
<keyword evidence="5" id="KW-0998">Cell outer membrane</keyword>
<evidence type="ECO:0000256" key="4">
    <source>
        <dbReference type="ARBA" id="ARBA00023139"/>
    </source>
</evidence>
<evidence type="ECO:0000256" key="5">
    <source>
        <dbReference type="ARBA" id="ARBA00023237"/>
    </source>
</evidence>
<keyword evidence="2" id="KW-0732">Signal</keyword>
<evidence type="ECO:0000256" key="2">
    <source>
        <dbReference type="ARBA" id="ARBA00022729"/>
    </source>
</evidence>
<evidence type="ECO:0000256" key="1">
    <source>
        <dbReference type="ARBA" id="ARBA00004459"/>
    </source>
</evidence>
<gene>
    <name evidence="8" type="ORF">A7A08_02917</name>
</gene>
<evidence type="ECO:0000313" key="9">
    <source>
        <dbReference type="Proteomes" id="UP000095087"/>
    </source>
</evidence>
<feature type="region of interest" description="Disordered" evidence="7">
    <location>
        <begin position="26"/>
        <end position="47"/>
    </location>
</feature>
<comment type="caution">
    <text evidence="8">The sequence shown here is derived from an EMBL/GenBank/DDBJ whole genome shotgun (WGS) entry which is preliminary data.</text>
</comment>
<evidence type="ECO:0000256" key="7">
    <source>
        <dbReference type="SAM" id="MobiDB-lite"/>
    </source>
</evidence>
<accession>A0A1E2RVW4</accession>